<dbReference type="AlphaFoldDB" id="A0A4Q7L679"/>
<dbReference type="OrthoDB" id="3681676at2"/>
<feature type="compositionally biased region" description="Low complexity" evidence="1">
    <location>
        <begin position="282"/>
        <end position="298"/>
    </location>
</feature>
<dbReference type="RefSeq" id="WP_130342438.1">
    <property type="nucleotide sequence ID" value="NZ_SGWQ01000001.1"/>
</dbReference>
<keyword evidence="3" id="KW-1185">Reference proteome</keyword>
<dbReference type="EMBL" id="SGWQ01000001">
    <property type="protein sequence ID" value="RZS44804.1"/>
    <property type="molecule type" value="Genomic_DNA"/>
</dbReference>
<feature type="region of interest" description="Disordered" evidence="1">
    <location>
        <begin position="278"/>
        <end position="298"/>
    </location>
</feature>
<evidence type="ECO:0000313" key="3">
    <source>
        <dbReference type="Proteomes" id="UP000294257"/>
    </source>
</evidence>
<comment type="caution">
    <text evidence="2">The sequence shown here is derived from an EMBL/GenBank/DDBJ whole genome shotgun (WGS) entry which is preliminary data.</text>
</comment>
<sequence length="793" mass="86597">MADKNRKIAEAITIILNAKINNGSFGVSDHGAAGQPRRETGLLDERDVERALANYVRPECQRAAAQALAMDHVVVLTGRRGSGKRAGAISLLKDLTREPLRTLSPVMTVHELAGYEYKAGHKYVVVDHIDTATEPDTDFAWNRVRDEVRKAGAFLVVSRAAPVEVDVVTTVRWKPPPAEAILRAHLPDDDNAVHKLLRVLPDDCAMARIAAVAAEVAAGKPVEEAVDNLDIDAADVVRAWFDGRTRAEIIDVTALAFAMDLPARDFEARRAALDAEVRTRLPGEGPPAAGGPTPTAAADSLTVVDPATETRRFARPVYHGLVLAELSARCADLYWDAVRAWLHTIVGETDSPIARGLAKLATADLTRVEQTYLEPWSAGELGWRGQTTAALVVAMMCFDAALVPVALRIVRGWAQHGSATQRHTAALALSTEIGVRYPDDSVKEIWRLLERSSASDEDTYIEAIANLFAVLEREGDDAAVVLTLLERLIREAATIPLSSRARDLAVRSVMAVLAVRDLSDEADLAMRTFIRDRPDEKDLAISMWDIVLDNPEQLRAAFDSMLGAIQGLDGHELGDIREKLQTMQTRRTEQTVRTPQTGSHYPANGPDPDLDAKTSQYPIVDRRLLKSSPLRRLRGFLKRFRAVELPVPAAHEALVYETGDDYVLDSTGSLTHTDTTVARAKRVNVIDMTEAKSVTVPVTIGSMDATPFLVNVRFVCSVHDPVRVVMDGIDDVTRPLHGHLASHHRLFDLGLAHPRSEADHVRLSVSAQVRALFAVRPPALPGLRVDVVGVDVA</sequence>
<evidence type="ECO:0000256" key="1">
    <source>
        <dbReference type="SAM" id="MobiDB-lite"/>
    </source>
</evidence>
<gene>
    <name evidence="2" type="ORF">EV193_101683</name>
</gene>
<feature type="region of interest" description="Disordered" evidence="1">
    <location>
        <begin position="583"/>
        <end position="613"/>
    </location>
</feature>
<accession>A0A4Q7L679</accession>
<name>A0A4Q7L679_9PSEU</name>
<dbReference type="Proteomes" id="UP000294257">
    <property type="component" value="Unassembled WGS sequence"/>
</dbReference>
<organism evidence="2 3">
    <name type="scientific">Herbihabitans rhizosphaerae</name>
    <dbReference type="NCBI Taxonomy" id="1872711"/>
    <lineage>
        <taxon>Bacteria</taxon>
        <taxon>Bacillati</taxon>
        <taxon>Actinomycetota</taxon>
        <taxon>Actinomycetes</taxon>
        <taxon>Pseudonocardiales</taxon>
        <taxon>Pseudonocardiaceae</taxon>
        <taxon>Herbihabitans</taxon>
    </lineage>
</organism>
<proteinExistence type="predicted"/>
<reference evidence="2 3" key="1">
    <citation type="submission" date="2019-02" db="EMBL/GenBank/DDBJ databases">
        <title>Genomic Encyclopedia of Type Strains, Phase IV (KMG-IV): sequencing the most valuable type-strain genomes for metagenomic binning, comparative biology and taxonomic classification.</title>
        <authorList>
            <person name="Goeker M."/>
        </authorList>
    </citation>
    <scope>NUCLEOTIDE SEQUENCE [LARGE SCALE GENOMIC DNA]</scope>
    <source>
        <strain evidence="2 3">DSM 101727</strain>
    </source>
</reference>
<evidence type="ECO:0000313" key="2">
    <source>
        <dbReference type="EMBL" id="RZS44804.1"/>
    </source>
</evidence>
<protein>
    <submittedName>
        <fullName evidence="2">Uncharacterized protein</fullName>
    </submittedName>
</protein>